<dbReference type="InterPro" id="IPR039247">
    <property type="entry name" value="KhpB"/>
</dbReference>
<dbReference type="SUPFAM" id="SSF82708">
    <property type="entry name" value="R3H domain"/>
    <property type="match status" value="1"/>
</dbReference>
<dbReference type="PANTHER" id="PTHR35800:SF1">
    <property type="entry name" value="RNA-BINDING PROTEIN KHPB"/>
    <property type="match status" value="1"/>
</dbReference>
<keyword evidence="1 6" id="KW-0963">Cytoplasm</keyword>
<evidence type="ECO:0000256" key="3">
    <source>
        <dbReference type="ARBA" id="ARBA00022960"/>
    </source>
</evidence>
<dbReference type="GO" id="GO:0005737">
    <property type="term" value="C:cytoplasm"/>
    <property type="evidence" value="ECO:0007669"/>
    <property type="project" value="UniProtKB-SubCell"/>
</dbReference>
<evidence type="ECO:0000259" key="7">
    <source>
        <dbReference type="PROSITE" id="PS51061"/>
    </source>
</evidence>
<dbReference type="PROSITE" id="PS51061">
    <property type="entry name" value="R3H"/>
    <property type="match status" value="1"/>
</dbReference>
<comment type="similarity">
    <text evidence="6">Belongs to the KhpB RNA-binding protein family.</text>
</comment>
<organism evidence="8">
    <name type="scientific">Paenibacillus sp. SYP-B3998</name>
    <dbReference type="NCBI Taxonomy" id="2678564"/>
    <lineage>
        <taxon>Bacteria</taxon>
        <taxon>Bacillati</taxon>
        <taxon>Bacillota</taxon>
        <taxon>Bacilli</taxon>
        <taxon>Bacillales</taxon>
        <taxon>Paenibacillaceae</taxon>
        <taxon>Paenibacillus</taxon>
    </lineage>
</organism>
<dbReference type="GO" id="GO:0009252">
    <property type="term" value="P:peptidoglycan biosynthetic process"/>
    <property type="evidence" value="ECO:0007669"/>
    <property type="project" value="UniProtKB-UniRule"/>
</dbReference>
<comment type="caution">
    <text evidence="8">The sequence shown here is derived from an EMBL/GenBank/DDBJ whole genome shotgun (WGS) entry which is preliminary data.</text>
</comment>
<dbReference type="InterPro" id="IPR038247">
    <property type="entry name" value="Jag_N_dom_sf"/>
</dbReference>
<sequence length="205" mass="23383">MKKIVVTGKTIEDAVKTGLAQWHVSEDRVKIHILEQPSRGFLGFIGSKAAKVELELIPDALEEAIRFLQEIIKTMHISITIDQHKDREGTILNMNGSELGMLIGKRGQTLDALQYLVNIVANRYSNSHFRIILDAENFRERRKRTLEELALRLASRVIKSKKEVILEPMNSQERKIIHAELQGHSVVKTYSKGEEPNRRVVIALK</sequence>
<gene>
    <name evidence="6" type="primary">khpB</name>
    <name evidence="6" type="synonym">eloR</name>
    <name evidence="8" type="ORF">GK047_14770</name>
</gene>
<dbReference type="SMART" id="SM01245">
    <property type="entry name" value="Jag_N"/>
    <property type="match status" value="1"/>
</dbReference>
<dbReference type="NCBIfam" id="NF041568">
    <property type="entry name" value="Jag_EloR"/>
    <property type="match status" value="1"/>
</dbReference>
<dbReference type="GO" id="GO:0071555">
    <property type="term" value="P:cell wall organization"/>
    <property type="evidence" value="ECO:0007669"/>
    <property type="project" value="UniProtKB-KW"/>
</dbReference>
<dbReference type="Pfam" id="PF14804">
    <property type="entry name" value="Jag_N"/>
    <property type="match status" value="1"/>
</dbReference>
<dbReference type="Gene3D" id="3.30.1370.50">
    <property type="entry name" value="R3H-like domain"/>
    <property type="match status" value="1"/>
</dbReference>
<dbReference type="InterPro" id="IPR001374">
    <property type="entry name" value="R3H_dom"/>
</dbReference>
<evidence type="ECO:0000256" key="5">
    <source>
        <dbReference type="ARBA" id="ARBA00023316"/>
    </source>
</evidence>
<keyword evidence="2 6" id="KW-0694">RNA-binding</keyword>
<dbReference type="Pfam" id="PF13083">
    <property type="entry name" value="KH_KhpA-B"/>
    <property type="match status" value="1"/>
</dbReference>
<feature type="region of interest" description="Jag_N domain" evidence="6">
    <location>
        <begin position="5"/>
        <end position="55"/>
    </location>
</feature>
<accession>A0A6G4A0B7</accession>
<dbReference type="AlphaFoldDB" id="A0A6G4A0B7"/>
<evidence type="ECO:0000256" key="2">
    <source>
        <dbReference type="ARBA" id="ARBA00022884"/>
    </source>
</evidence>
<evidence type="ECO:0000256" key="4">
    <source>
        <dbReference type="ARBA" id="ARBA00023186"/>
    </source>
</evidence>
<dbReference type="GO" id="GO:0003723">
    <property type="term" value="F:RNA binding"/>
    <property type="evidence" value="ECO:0007669"/>
    <property type="project" value="UniProtKB-UniRule"/>
</dbReference>
<comment type="domain">
    <text evidence="6">Has an N-terminal Jag-N domain and 2 RNA-binding domains (KH and R3H).</text>
</comment>
<protein>
    <recommendedName>
        <fullName evidence="6">RNA-binding protein KhpB</fullName>
    </recommendedName>
    <alternativeName>
        <fullName evidence="6">RNA-binding protein EloR</fullName>
    </alternativeName>
</protein>
<comment type="function">
    <text evidence="6">A probable RNA chaperone. Forms a complex with KhpA which binds to cellular RNA and controls its expression. Plays a role in peptidoglycan (PG) homeostasis and cell length regulation.</text>
</comment>
<dbReference type="RefSeq" id="WP_163947949.1">
    <property type="nucleotide sequence ID" value="NZ_JAAIKC010000005.1"/>
</dbReference>
<dbReference type="CDD" id="cd02414">
    <property type="entry name" value="KH-II_Jag"/>
    <property type="match status" value="1"/>
</dbReference>
<proteinExistence type="inferred from homology"/>
<dbReference type="Gene3D" id="3.30.300.20">
    <property type="match status" value="1"/>
</dbReference>
<feature type="domain" description="R3H" evidence="7">
    <location>
        <begin position="140"/>
        <end position="205"/>
    </location>
</feature>
<dbReference type="CDD" id="cd02644">
    <property type="entry name" value="R3H_jag"/>
    <property type="match status" value="1"/>
</dbReference>
<dbReference type="InterPro" id="IPR034079">
    <property type="entry name" value="R3H_KhpB"/>
</dbReference>
<dbReference type="InterPro" id="IPR032782">
    <property type="entry name" value="KhpB_N"/>
</dbReference>
<dbReference type="InterPro" id="IPR036867">
    <property type="entry name" value="R3H_dom_sf"/>
</dbReference>
<dbReference type="EMBL" id="JAAIKC010000005">
    <property type="protein sequence ID" value="NEW07269.1"/>
    <property type="molecule type" value="Genomic_DNA"/>
</dbReference>
<dbReference type="SMART" id="SM00393">
    <property type="entry name" value="R3H"/>
    <property type="match status" value="1"/>
</dbReference>
<dbReference type="HAMAP" id="MF_00867">
    <property type="entry name" value="KhpB"/>
    <property type="match status" value="1"/>
</dbReference>
<keyword evidence="4 6" id="KW-0143">Chaperone</keyword>
<dbReference type="InterPro" id="IPR038008">
    <property type="entry name" value="Jag_KH"/>
</dbReference>
<comment type="subcellular location">
    <subcellularLocation>
        <location evidence="6">Cytoplasm</location>
    </subcellularLocation>
</comment>
<keyword evidence="3 6" id="KW-0133">Cell shape</keyword>
<dbReference type="Pfam" id="PF01424">
    <property type="entry name" value="R3H"/>
    <property type="match status" value="1"/>
</dbReference>
<keyword evidence="5 6" id="KW-0961">Cell wall biogenesis/degradation</keyword>
<dbReference type="GO" id="GO:0008360">
    <property type="term" value="P:regulation of cell shape"/>
    <property type="evidence" value="ECO:0007669"/>
    <property type="project" value="UniProtKB-KW"/>
</dbReference>
<evidence type="ECO:0000313" key="8">
    <source>
        <dbReference type="EMBL" id="NEW07269.1"/>
    </source>
</evidence>
<evidence type="ECO:0000256" key="6">
    <source>
        <dbReference type="HAMAP-Rule" id="MF_00867"/>
    </source>
</evidence>
<dbReference type="PANTHER" id="PTHR35800">
    <property type="entry name" value="PROTEIN JAG"/>
    <property type="match status" value="1"/>
</dbReference>
<evidence type="ECO:0000256" key="1">
    <source>
        <dbReference type="ARBA" id="ARBA00022490"/>
    </source>
</evidence>
<comment type="subunit">
    <text evidence="6">Forms a complex with KhpA.</text>
</comment>
<dbReference type="InterPro" id="IPR015946">
    <property type="entry name" value="KH_dom-like_a/b"/>
</dbReference>
<dbReference type="Gene3D" id="3.30.30.80">
    <property type="entry name" value="probable RNA-binding protein from clostridium symbiosum atcc 14940"/>
    <property type="match status" value="1"/>
</dbReference>
<reference evidence="8" key="1">
    <citation type="submission" date="2020-02" db="EMBL/GenBank/DDBJ databases">
        <authorList>
            <person name="Shen X.-R."/>
            <person name="Zhang Y.-X."/>
        </authorList>
    </citation>
    <scope>NUCLEOTIDE SEQUENCE</scope>
    <source>
        <strain evidence="8">SYP-B3998</strain>
    </source>
</reference>
<name>A0A6G4A0B7_9BACL</name>